<organism evidence="2 3">
    <name type="scientific">Pseudodesulfovibrio nedwellii</name>
    <dbReference type="NCBI Taxonomy" id="2973072"/>
    <lineage>
        <taxon>Bacteria</taxon>
        <taxon>Pseudomonadati</taxon>
        <taxon>Thermodesulfobacteriota</taxon>
        <taxon>Desulfovibrionia</taxon>
        <taxon>Desulfovibrionales</taxon>
        <taxon>Desulfovibrionaceae</taxon>
    </lineage>
</organism>
<dbReference type="SUPFAM" id="SSF53067">
    <property type="entry name" value="Actin-like ATPase domain"/>
    <property type="match status" value="2"/>
</dbReference>
<dbReference type="Proteomes" id="UP001317742">
    <property type="component" value="Chromosome"/>
</dbReference>
<dbReference type="CDD" id="cd24082">
    <property type="entry name" value="ASKHA_NBD_GspK-like"/>
    <property type="match status" value="1"/>
</dbReference>
<dbReference type="Pfam" id="PF01869">
    <property type="entry name" value="BcrAD_BadFG"/>
    <property type="match status" value="1"/>
</dbReference>
<keyword evidence="3" id="KW-1185">Reference proteome</keyword>
<keyword evidence="2" id="KW-0808">Transferase</keyword>
<dbReference type="InterPro" id="IPR052519">
    <property type="entry name" value="Euk-type_GlcNAc_Kinase"/>
</dbReference>
<dbReference type="InterPro" id="IPR002731">
    <property type="entry name" value="ATPase_BadF"/>
</dbReference>
<evidence type="ECO:0000313" key="3">
    <source>
        <dbReference type="Proteomes" id="UP001317742"/>
    </source>
</evidence>
<dbReference type="PANTHER" id="PTHR43190">
    <property type="entry name" value="N-ACETYL-D-GLUCOSAMINE KINASE"/>
    <property type="match status" value="1"/>
</dbReference>
<evidence type="ECO:0000259" key="1">
    <source>
        <dbReference type="Pfam" id="PF01869"/>
    </source>
</evidence>
<keyword evidence="2" id="KW-0418">Kinase</keyword>
<gene>
    <name evidence="2" type="ORF">SYK_01370</name>
</gene>
<dbReference type="RefSeq" id="WP_281761710.1">
    <property type="nucleotide sequence ID" value="NZ_AP026709.1"/>
</dbReference>
<dbReference type="PANTHER" id="PTHR43190:SF3">
    <property type="entry name" value="N-ACETYL-D-GLUCOSAMINE KINASE"/>
    <property type="match status" value="1"/>
</dbReference>
<feature type="domain" description="ATPase BadF/BadG/BcrA/BcrD type" evidence="1">
    <location>
        <begin position="8"/>
        <end position="284"/>
    </location>
</feature>
<dbReference type="GO" id="GO:0016301">
    <property type="term" value="F:kinase activity"/>
    <property type="evidence" value="ECO:0007669"/>
    <property type="project" value="UniProtKB-KW"/>
</dbReference>
<reference evidence="2 3" key="1">
    <citation type="submission" date="2022-08" db="EMBL/GenBank/DDBJ databases">
        <title>Genome Sequence of the sulphate-reducing bacterium, Pseudodesulfovibrio sp. SYK.</title>
        <authorList>
            <person name="Kondo R."/>
            <person name="Kataoka T."/>
        </authorList>
    </citation>
    <scope>NUCLEOTIDE SEQUENCE [LARGE SCALE GENOMIC DNA]</scope>
    <source>
        <strain evidence="2 3">SYK</strain>
    </source>
</reference>
<name>A0ABM8AWY6_9BACT</name>
<dbReference type="EMBL" id="AP026709">
    <property type="protein sequence ID" value="BDQ35777.1"/>
    <property type="molecule type" value="Genomic_DNA"/>
</dbReference>
<accession>A0ABM8AWY6</accession>
<dbReference type="InterPro" id="IPR043129">
    <property type="entry name" value="ATPase_NBD"/>
</dbReference>
<protein>
    <submittedName>
        <fullName evidence="2">N-acetylglucosamine kinase</fullName>
    </submittedName>
</protein>
<proteinExistence type="predicted"/>
<evidence type="ECO:0000313" key="2">
    <source>
        <dbReference type="EMBL" id="BDQ35777.1"/>
    </source>
</evidence>
<dbReference type="Gene3D" id="3.30.420.40">
    <property type="match status" value="2"/>
</dbReference>
<sequence length="294" mass="30555">MQDAKFLVGVDGGGTRCRARISDMDGNILGEGRGGPANTRLGLDVAFGSIIAATDIALASAGLSLDRKKDLHAGLGLAGVSLQRERTLLASYDHPFKSMTIESDAYIACLGAHNGQDGGILILGTGSCGCAILGGREHTVGGWGFEISDHGSGAFIGHQAVRGSLLAFEGVIPMGGLAIEVMDRLGNSPERAVPWAEQATPAKYGAFAPLVSQWADDGDEMAEDIMRQAGRDTALLLRALAAKGTDRVVMIGGVAKPINKWLPEDVRQSLVSPQGDSLAGGLLLARKHCEKTAV</sequence>